<proteinExistence type="predicted"/>
<keyword evidence="4" id="KW-1185">Reference proteome</keyword>
<dbReference type="OrthoDB" id="440851at2759"/>
<dbReference type="AlphaFoldDB" id="A0A7J6MD95"/>
<evidence type="ECO:0000256" key="1">
    <source>
        <dbReference type="SAM" id="Coils"/>
    </source>
</evidence>
<keyword evidence="1" id="KW-0175">Coiled coil</keyword>
<protein>
    <submittedName>
        <fullName evidence="3">Uncharacterized protein</fullName>
    </submittedName>
</protein>
<evidence type="ECO:0000256" key="2">
    <source>
        <dbReference type="SAM" id="MobiDB-lite"/>
    </source>
</evidence>
<accession>A0A7J6MD95</accession>
<sequence length="711" mass="80184">MSNLPNAPKFDEASLEAELRNMGFAAIATGADCEGDGIETLFKRGNTDDDIRRLIEEATTPKGRRLSSSSSMDSLNDPTLLNELAAMSEEEDPREVDKIVKAAKSKPKSTSGPTSDELLVSLGLNKEDDYYLEDSSMAAVEAADPHAPELLVSLAVMEWYLSGDGPIKLTDDEKEELNLQVRTITLDAQSGRLSPEKYIEDVKDRINKDEAMLEYLTPEDRTIVEKRIAIAKDEIKEEEEEEPAENDEKYEDYRRVVLRRLKEYQRAAAALAGVGFSDRARDMLHKALELKNILEGGAKQCRLAIKENLIPPSMTDEVLMGQSEVDRRALIDQLEQRLGEVAQMHKDHALFCLKLSQSPELLDPPAHGQVARRLATGKNKPEEIEEIKKLKDEAVMHNTLRKNAEKDISWLKESRNDRWQFVPNELEKRAVRYTVMNENDQVDEMGHMKISFDIPSSSMRYIREWSEDYPIYCELTLHGIPSGSEPYLIKRELTGNGFEDDVNFSHMRQTSIERAFGKAKITVKLYRQRNALASLFGSSLKEIAATPGGLKLDALQTGTTWLTRATASYCVLPTPLPPTINNTFANEKDDDNDHDLEQVKEEDNCVVDPNVSPLDPSLWVSVEAIEDRLRVVTEESERTPLECRMNELIAKIQSGDMSFEEYVETMKASIDSDIKLAINLKQQNRTHEAAIVYKRAKVMKETLKSAEEDGG</sequence>
<organism evidence="3 4">
    <name type="scientific">Perkinsus chesapeaki</name>
    <name type="common">Clam parasite</name>
    <name type="synonym">Perkinsus andrewsi</name>
    <dbReference type="NCBI Taxonomy" id="330153"/>
    <lineage>
        <taxon>Eukaryota</taxon>
        <taxon>Sar</taxon>
        <taxon>Alveolata</taxon>
        <taxon>Perkinsozoa</taxon>
        <taxon>Perkinsea</taxon>
        <taxon>Perkinsida</taxon>
        <taxon>Perkinsidae</taxon>
        <taxon>Perkinsus</taxon>
    </lineage>
</organism>
<feature type="region of interest" description="Disordered" evidence="2">
    <location>
        <begin position="57"/>
        <end position="77"/>
    </location>
</feature>
<evidence type="ECO:0000313" key="3">
    <source>
        <dbReference type="EMBL" id="KAF4669568.1"/>
    </source>
</evidence>
<dbReference type="Proteomes" id="UP000591131">
    <property type="component" value="Unassembled WGS sequence"/>
</dbReference>
<comment type="caution">
    <text evidence="3">The sequence shown here is derived from an EMBL/GenBank/DDBJ whole genome shotgun (WGS) entry which is preliminary data.</text>
</comment>
<name>A0A7J6MD95_PERCH</name>
<dbReference type="EMBL" id="JAAPAO010000168">
    <property type="protein sequence ID" value="KAF4669568.1"/>
    <property type="molecule type" value="Genomic_DNA"/>
</dbReference>
<feature type="coiled-coil region" evidence="1">
    <location>
        <begin position="221"/>
        <end position="248"/>
    </location>
</feature>
<evidence type="ECO:0000313" key="4">
    <source>
        <dbReference type="Proteomes" id="UP000591131"/>
    </source>
</evidence>
<gene>
    <name evidence="3" type="ORF">FOL47_002453</name>
</gene>
<reference evidence="3 4" key="1">
    <citation type="submission" date="2020-04" db="EMBL/GenBank/DDBJ databases">
        <title>Perkinsus chesapeaki whole genome sequence.</title>
        <authorList>
            <person name="Bogema D.R."/>
        </authorList>
    </citation>
    <scope>NUCLEOTIDE SEQUENCE [LARGE SCALE GENOMIC DNA]</scope>
    <source>
        <strain evidence="3">ATCC PRA-425</strain>
    </source>
</reference>